<proteinExistence type="predicted"/>
<keyword evidence="3" id="KW-1185">Reference proteome</keyword>
<dbReference type="InterPro" id="IPR051446">
    <property type="entry name" value="HTH_trans_reg/aminotransferase"/>
</dbReference>
<dbReference type="Pfam" id="PF00155">
    <property type="entry name" value="Aminotran_1_2"/>
    <property type="match status" value="1"/>
</dbReference>
<organism evidence="2 3">
    <name type="scientific">Bradyrhizobium xenonodulans</name>
    <dbReference type="NCBI Taxonomy" id="2736875"/>
    <lineage>
        <taxon>Bacteria</taxon>
        <taxon>Pseudomonadati</taxon>
        <taxon>Pseudomonadota</taxon>
        <taxon>Alphaproteobacteria</taxon>
        <taxon>Hyphomicrobiales</taxon>
        <taxon>Nitrobacteraceae</taxon>
        <taxon>Bradyrhizobium</taxon>
    </lineage>
</organism>
<dbReference type="InterPro" id="IPR004839">
    <property type="entry name" value="Aminotransferase_I/II_large"/>
</dbReference>
<dbReference type="InterPro" id="IPR015424">
    <property type="entry name" value="PyrdxlP-dep_Trfase"/>
</dbReference>
<keyword evidence="2" id="KW-0808">Transferase</keyword>
<dbReference type="InterPro" id="IPR015421">
    <property type="entry name" value="PyrdxlP-dep_Trfase_major"/>
</dbReference>
<protein>
    <submittedName>
        <fullName evidence="2">PLP-dependent aminotransferase family protein</fullName>
    </submittedName>
</protein>
<dbReference type="PANTHER" id="PTHR46577">
    <property type="entry name" value="HTH-TYPE TRANSCRIPTIONAL REGULATORY PROTEIN GABR"/>
    <property type="match status" value="1"/>
</dbReference>
<dbReference type="EMBL" id="CP089391">
    <property type="protein sequence ID" value="WBL77829.1"/>
    <property type="molecule type" value="Genomic_DNA"/>
</dbReference>
<keyword evidence="2" id="KW-0032">Aminotransferase</keyword>
<feature type="domain" description="Aminotransferase class I/classII large" evidence="1">
    <location>
        <begin position="59"/>
        <end position="359"/>
    </location>
</feature>
<dbReference type="Gene3D" id="3.40.640.10">
    <property type="entry name" value="Type I PLP-dependent aspartate aminotransferase-like (Major domain)"/>
    <property type="match status" value="1"/>
</dbReference>
<dbReference type="RefSeq" id="WP_270163121.1">
    <property type="nucleotide sequence ID" value="NZ_CP089391.1"/>
</dbReference>
<sequence length="384" mass="42217">MNTMHKPTIPVRDRCLGKDGLIGLNLNHPPPVPGTFDRIFADALKDVFQRTSPSSLVTTHRWTGTEDDRSMGAEFTGRRLGAPPNVDRIVLTHSTQSAIHMMLPALVPNGRSLVVEQMTYPPIRTFAQRYGIPTIDVLMDDNGVEPNSFEDVCRRSRPAALYLVTTFQNPTTITMSLNRRIQIAEIAKRYDVQVIEDDVYSLLSSTPIKPISAIAPENSWYLLGTAKSFAAGLKLAFVVAPSSSDAFRVFWPGVRATYWMAAPTSAALMSNFIRRGGDLDILAAVKKELQSRHQLLNEIAGDRRYVANPGCLHVWFPLPKSHPSQQVADAIKADGVQVAASSAYASASFHPAEAIRVGIGNPEAPELLELAIKIVRKHLPSRMS</sequence>
<dbReference type="SUPFAM" id="SSF53383">
    <property type="entry name" value="PLP-dependent transferases"/>
    <property type="match status" value="1"/>
</dbReference>
<evidence type="ECO:0000259" key="1">
    <source>
        <dbReference type="Pfam" id="PF00155"/>
    </source>
</evidence>
<reference evidence="2" key="1">
    <citation type="submission" date="2021-12" db="EMBL/GenBank/DDBJ databases">
        <title>Bradyrhizobium xenonodulans sp. nov.</title>
        <authorList>
            <person name="Claassens R."/>
            <person name="Venter S.N."/>
            <person name="Beukes C.W."/>
            <person name="Stepkowski T."/>
            <person name="Steenkamp E.T."/>
        </authorList>
    </citation>
    <scope>NUCLEOTIDE SEQUENCE</scope>
    <source>
        <strain evidence="2">14AB</strain>
    </source>
</reference>
<evidence type="ECO:0000313" key="2">
    <source>
        <dbReference type="EMBL" id="WBL77829.1"/>
    </source>
</evidence>
<dbReference type="CDD" id="cd00609">
    <property type="entry name" value="AAT_like"/>
    <property type="match status" value="1"/>
</dbReference>
<dbReference type="PANTHER" id="PTHR46577:SF1">
    <property type="entry name" value="HTH-TYPE TRANSCRIPTIONAL REGULATORY PROTEIN GABR"/>
    <property type="match status" value="1"/>
</dbReference>
<name>A0ABY7MJS5_9BRAD</name>
<evidence type="ECO:0000313" key="3">
    <source>
        <dbReference type="Proteomes" id="UP001179614"/>
    </source>
</evidence>
<gene>
    <name evidence="2" type="ORF">I3J27_33295</name>
</gene>
<dbReference type="GO" id="GO:0008483">
    <property type="term" value="F:transaminase activity"/>
    <property type="evidence" value="ECO:0007669"/>
    <property type="project" value="UniProtKB-KW"/>
</dbReference>
<dbReference type="Proteomes" id="UP001179614">
    <property type="component" value="Chromosome"/>
</dbReference>
<accession>A0ABY7MJS5</accession>